<dbReference type="SUPFAM" id="SSF144091">
    <property type="entry name" value="Rhomboid-like"/>
    <property type="match status" value="1"/>
</dbReference>
<keyword evidence="2 5" id="KW-0812">Transmembrane</keyword>
<keyword evidence="3 5" id="KW-1133">Transmembrane helix</keyword>
<feature type="transmembrane region" description="Helical" evidence="5">
    <location>
        <begin position="102"/>
        <end position="121"/>
    </location>
</feature>
<keyword evidence="7" id="KW-1185">Reference proteome</keyword>
<gene>
    <name evidence="6" type="ORF">Pan181_18230</name>
</gene>
<sequence>MKLLDWLEKRFSRFAIPNLTLLLIIGQAVVFLASLSAGEDSALLKNTALIPSKVLAGEYWRIFTFLLHPFDRNPIFVLFSWYIFYLMGTALESIWGAFRFNLFILVGFVASVAASFLTPDAPATNSYLYGTVFLAFARFFPDFVIHLFFLIPIKIRWLAFFAWIGYALQFAFGSPAEQWMVLASIANYILFFWRDHLNKARDHRRRISFATKVAKTKSLVHTCAVCGRSSDKEPRTQFRYCSKCAGQKCYCPDHIRDHEHIVDETSTSE</sequence>
<evidence type="ECO:0000313" key="7">
    <source>
        <dbReference type="Proteomes" id="UP000315750"/>
    </source>
</evidence>
<evidence type="ECO:0000256" key="3">
    <source>
        <dbReference type="ARBA" id="ARBA00022989"/>
    </source>
</evidence>
<dbReference type="RefSeq" id="WP_145246467.1">
    <property type="nucleotide sequence ID" value="NZ_CP036278.1"/>
</dbReference>
<name>A0A518ALM4_9BACT</name>
<feature type="transmembrane region" description="Helical" evidence="5">
    <location>
        <begin position="75"/>
        <end position="95"/>
    </location>
</feature>
<dbReference type="GO" id="GO:0016020">
    <property type="term" value="C:membrane"/>
    <property type="evidence" value="ECO:0007669"/>
    <property type="project" value="UniProtKB-SubCell"/>
</dbReference>
<dbReference type="InterPro" id="IPR035952">
    <property type="entry name" value="Rhomboid-like_sf"/>
</dbReference>
<feature type="transmembrane region" description="Helical" evidence="5">
    <location>
        <begin position="157"/>
        <end position="173"/>
    </location>
</feature>
<evidence type="ECO:0000256" key="1">
    <source>
        <dbReference type="ARBA" id="ARBA00004141"/>
    </source>
</evidence>
<dbReference type="Gene3D" id="1.20.1540.10">
    <property type="entry name" value="Rhomboid-like"/>
    <property type="match status" value="1"/>
</dbReference>
<evidence type="ECO:0000256" key="4">
    <source>
        <dbReference type="ARBA" id="ARBA00023136"/>
    </source>
</evidence>
<comment type="subcellular location">
    <subcellularLocation>
        <location evidence="1">Membrane</location>
        <topology evidence="1">Multi-pass membrane protein</topology>
    </subcellularLocation>
</comment>
<dbReference type="AlphaFoldDB" id="A0A518ALM4"/>
<dbReference type="OrthoDB" id="9778756at2"/>
<protein>
    <recommendedName>
        <fullName evidence="8">Rhomboid family protein</fullName>
    </recommendedName>
</protein>
<organism evidence="6 7">
    <name type="scientific">Aeoliella mucimassa</name>
    <dbReference type="NCBI Taxonomy" id="2527972"/>
    <lineage>
        <taxon>Bacteria</taxon>
        <taxon>Pseudomonadati</taxon>
        <taxon>Planctomycetota</taxon>
        <taxon>Planctomycetia</taxon>
        <taxon>Pirellulales</taxon>
        <taxon>Lacipirellulaceae</taxon>
        <taxon>Aeoliella</taxon>
    </lineage>
</organism>
<accession>A0A518ALM4</accession>
<evidence type="ECO:0000313" key="6">
    <source>
        <dbReference type="EMBL" id="QDU55630.1"/>
    </source>
</evidence>
<dbReference type="KEGG" id="amuc:Pan181_18230"/>
<evidence type="ECO:0000256" key="5">
    <source>
        <dbReference type="SAM" id="Phobius"/>
    </source>
</evidence>
<evidence type="ECO:0008006" key="8">
    <source>
        <dbReference type="Google" id="ProtNLM"/>
    </source>
</evidence>
<dbReference type="EMBL" id="CP036278">
    <property type="protein sequence ID" value="QDU55630.1"/>
    <property type="molecule type" value="Genomic_DNA"/>
</dbReference>
<reference evidence="6 7" key="1">
    <citation type="submission" date="2019-02" db="EMBL/GenBank/DDBJ databases">
        <title>Deep-cultivation of Planctomycetes and their phenomic and genomic characterization uncovers novel biology.</title>
        <authorList>
            <person name="Wiegand S."/>
            <person name="Jogler M."/>
            <person name="Boedeker C."/>
            <person name="Pinto D."/>
            <person name="Vollmers J."/>
            <person name="Rivas-Marin E."/>
            <person name="Kohn T."/>
            <person name="Peeters S.H."/>
            <person name="Heuer A."/>
            <person name="Rast P."/>
            <person name="Oberbeckmann S."/>
            <person name="Bunk B."/>
            <person name="Jeske O."/>
            <person name="Meyerdierks A."/>
            <person name="Storesund J.E."/>
            <person name="Kallscheuer N."/>
            <person name="Luecker S."/>
            <person name="Lage O.M."/>
            <person name="Pohl T."/>
            <person name="Merkel B.J."/>
            <person name="Hornburger P."/>
            <person name="Mueller R.-W."/>
            <person name="Bruemmer F."/>
            <person name="Labrenz M."/>
            <person name="Spormann A.M."/>
            <person name="Op den Camp H."/>
            <person name="Overmann J."/>
            <person name="Amann R."/>
            <person name="Jetten M.S.M."/>
            <person name="Mascher T."/>
            <person name="Medema M.H."/>
            <person name="Devos D.P."/>
            <person name="Kaster A.-K."/>
            <person name="Ovreas L."/>
            <person name="Rohde M."/>
            <person name="Galperin M.Y."/>
            <person name="Jogler C."/>
        </authorList>
    </citation>
    <scope>NUCLEOTIDE SEQUENCE [LARGE SCALE GENOMIC DNA]</scope>
    <source>
        <strain evidence="6 7">Pan181</strain>
    </source>
</reference>
<feature type="transmembrane region" description="Helical" evidence="5">
    <location>
        <begin position="179"/>
        <end position="197"/>
    </location>
</feature>
<feature type="transmembrane region" description="Helical" evidence="5">
    <location>
        <begin position="127"/>
        <end position="150"/>
    </location>
</feature>
<dbReference type="Proteomes" id="UP000315750">
    <property type="component" value="Chromosome"/>
</dbReference>
<proteinExistence type="predicted"/>
<keyword evidence="4 5" id="KW-0472">Membrane</keyword>
<evidence type="ECO:0000256" key="2">
    <source>
        <dbReference type="ARBA" id="ARBA00022692"/>
    </source>
</evidence>